<protein>
    <recommendedName>
        <fullName evidence="5">LapA family protein</fullName>
    </recommendedName>
</protein>
<dbReference type="Proteomes" id="UP001596087">
    <property type="component" value="Unassembled WGS sequence"/>
</dbReference>
<evidence type="ECO:0008006" key="5">
    <source>
        <dbReference type="Google" id="ProtNLM"/>
    </source>
</evidence>
<keyword evidence="2" id="KW-0812">Transmembrane</keyword>
<dbReference type="EMBL" id="JBHSKD010000008">
    <property type="protein sequence ID" value="MFC5176607.1"/>
    <property type="molecule type" value="Genomic_DNA"/>
</dbReference>
<organism evidence="3 4">
    <name type="scientific">Nocardioides taihuensis</name>
    <dbReference type="NCBI Taxonomy" id="1835606"/>
    <lineage>
        <taxon>Bacteria</taxon>
        <taxon>Bacillati</taxon>
        <taxon>Actinomycetota</taxon>
        <taxon>Actinomycetes</taxon>
        <taxon>Propionibacteriales</taxon>
        <taxon>Nocardioidaceae</taxon>
        <taxon>Nocardioides</taxon>
    </lineage>
</organism>
<feature type="transmembrane region" description="Helical" evidence="2">
    <location>
        <begin position="38"/>
        <end position="57"/>
    </location>
</feature>
<sequence length="99" mass="10713">MLILGLLLIAAGALVILTAVFSSEGTAAMLGNDLTALTIFLLGLGAGVAIMWGLWILKYGTARSLRQRRERKQLEELSAKLDRVEAERAEDGARDDERG</sequence>
<comment type="caution">
    <text evidence="3">The sequence shown here is derived from an EMBL/GenBank/DDBJ whole genome shotgun (WGS) entry which is preliminary data.</text>
</comment>
<keyword evidence="4" id="KW-1185">Reference proteome</keyword>
<proteinExistence type="predicted"/>
<gene>
    <name evidence="3" type="ORF">ACFPGP_07975</name>
</gene>
<feature type="coiled-coil region" evidence="1">
    <location>
        <begin position="67"/>
        <end position="94"/>
    </location>
</feature>
<keyword evidence="2" id="KW-0472">Membrane</keyword>
<evidence type="ECO:0000313" key="4">
    <source>
        <dbReference type="Proteomes" id="UP001596087"/>
    </source>
</evidence>
<name>A0ABW0BHZ2_9ACTN</name>
<evidence type="ECO:0000313" key="3">
    <source>
        <dbReference type="EMBL" id="MFC5176607.1"/>
    </source>
</evidence>
<dbReference type="RefSeq" id="WP_378589061.1">
    <property type="nucleotide sequence ID" value="NZ_JBHSKD010000008.1"/>
</dbReference>
<keyword evidence="2" id="KW-1133">Transmembrane helix</keyword>
<evidence type="ECO:0000256" key="2">
    <source>
        <dbReference type="SAM" id="Phobius"/>
    </source>
</evidence>
<accession>A0ABW0BHZ2</accession>
<reference evidence="4" key="1">
    <citation type="journal article" date="2019" name="Int. J. Syst. Evol. Microbiol.">
        <title>The Global Catalogue of Microorganisms (GCM) 10K type strain sequencing project: providing services to taxonomists for standard genome sequencing and annotation.</title>
        <authorList>
            <consortium name="The Broad Institute Genomics Platform"/>
            <consortium name="The Broad Institute Genome Sequencing Center for Infectious Disease"/>
            <person name="Wu L."/>
            <person name="Ma J."/>
        </authorList>
    </citation>
    <scope>NUCLEOTIDE SEQUENCE [LARGE SCALE GENOMIC DNA]</scope>
    <source>
        <strain evidence="4">DFY41</strain>
    </source>
</reference>
<keyword evidence="1" id="KW-0175">Coiled coil</keyword>
<evidence type="ECO:0000256" key="1">
    <source>
        <dbReference type="SAM" id="Coils"/>
    </source>
</evidence>